<organism evidence="2 3">
    <name type="scientific">Datura stramonium</name>
    <name type="common">Jimsonweed</name>
    <name type="synonym">Common thornapple</name>
    <dbReference type="NCBI Taxonomy" id="4076"/>
    <lineage>
        <taxon>Eukaryota</taxon>
        <taxon>Viridiplantae</taxon>
        <taxon>Streptophyta</taxon>
        <taxon>Embryophyta</taxon>
        <taxon>Tracheophyta</taxon>
        <taxon>Spermatophyta</taxon>
        <taxon>Magnoliopsida</taxon>
        <taxon>eudicotyledons</taxon>
        <taxon>Gunneridae</taxon>
        <taxon>Pentapetalae</taxon>
        <taxon>asterids</taxon>
        <taxon>lamiids</taxon>
        <taxon>Solanales</taxon>
        <taxon>Solanaceae</taxon>
        <taxon>Solanoideae</taxon>
        <taxon>Datureae</taxon>
        <taxon>Datura</taxon>
    </lineage>
</organism>
<keyword evidence="3" id="KW-1185">Reference proteome</keyword>
<name>A0ABS8VAT2_DATST</name>
<sequence length="172" mass="19137">MGTNLQGYHLLWPDLPIFSQLQFTAPAPLKGGGLKAYLIIRERFGTLTNASAARFALQAPAPLINLNIYKKALSPFLNKFFFKPPIRSRSPLLTGSRLISLPLATKMFQFAKFENSKERRLATELGYGFPIGDQWITDDIPSRPYKRRSPEATGKDDDFLVEGSGICDGGTQ</sequence>
<dbReference type="PANTHER" id="PTHR37773:SF1">
    <property type="entry name" value="TRANSMEMBRANE PROTEIN"/>
    <property type="match status" value="1"/>
</dbReference>
<feature type="region of interest" description="Disordered" evidence="1">
    <location>
        <begin position="140"/>
        <end position="172"/>
    </location>
</feature>
<evidence type="ECO:0008006" key="4">
    <source>
        <dbReference type="Google" id="ProtNLM"/>
    </source>
</evidence>
<proteinExistence type="predicted"/>
<evidence type="ECO:0000313" key="3">
    <source>
        <dbReference type="Proteomes" id="UP000823775"/>
    </source>
</evidence>
<feature type="non-terminal residue" evidence="2">
    <location>
        <position position="172"/>
    </location>
</feature>
<protein>
    <recommendedName>
        <fullName evidence="4">Mitochondrial protein</fullName>
    </recommendedName>
</protein>
<evidence type="ECO:0000256" key="1">
    <source>
        <dbReference type="SAM" id="MobiDB-lite"/>
    </source>
</evidence>
<reference evidence="2 3" key="1">
    <citation type="journal article" date="2021" name="BMC Genomics">
        <title>Datura genome reveals duplications of psychoactive alkaloid biosynthetic genes and high mutation rate following tissue culture.</title>
        <authorList>
            <person name="Rajewski A."/>
            <person name="Carter-House D."/>
            <person name="Stajich J."/>
            <person name="Litt A."/>
        </authorList>
    </citation>
    <scope>NUCLEOTIDE SEQUENCE [LARGE SCALE GENOMIC DNA]</scope>
    <source>
        <strain evidence="2">AR-01</strain>
    </source>
</reference>
<gene>
    <name evidence="2" type="ORF">HAX54_030908</name>
</gene>
<accession>A0ABS8VAT2</accession>
<dbReference type="PANTHER" id="PTHR37773">
    <property type="entry name" value="TRANSMEMBRANE PROTEIN"/>
    <property type="match status" value="1"/>
</dbReference>
<dbReference type="Proteomes" id="UP000823775">
    <property type="component" value="Unassembled WGS sequence"/>
</dbReference>
<evidence type="ECO:0000313" key="2">
    <source>
        <dbReference type="EMBL" id="MCD9643441.1"/>
    </source>
</evidence>
<feature type="compositionally biased region" description="Basic and acidic residues" evidence="1">
    <location>
        <begin position="148"/>
        <end position="158"/>
    </location>
</feature>
<dbReference type="EMBL" id="JACEIK010003887">
    <property type="protein sequence ID" value="MCD9643441.1"/>
    <property type="molecule type" value="Genomic_DNA"/>
</dbReference>
<dbReference type="InterPro" id="IPR044987">
    <property type="entry name" value="AtMg00030-like"/>
</dbReference>
<comment type="caution">
    <text evidence="2">The sequence shown here is derived from an EMBL/GenBank/DDBJ whole genome shotgun (WGS) entry which is preliminary data.</text>
</comment>